<reference evidence="2" key="1">
    <citation type="journal article" date="2019" name="Int. J. Syst. Evol. Microbiol.">
        <title>The Global Catalogue of Microorganisms (GCM) 10K type strain sequencing project: providing services to taxonomists for standard genome sequencing and annotation.</title>
        <authorList>
            <consortium name="The Broad Institute Genomics Platform"/>
            <consortium name="The Broad Institute Genome Sequencing Center for Infectious Disease"/>
            <person name="Wu L."/>
            <person name="Ma J."/>
        </authorList>
    </citation>
    <scope>NUCLEOTIDE SEQUENCE [LARGE SCALE GENOMIC DNA]</scope>
    <source>
        <strain evidence="2">JCM 17933</strain>
    </source>
</reference>
<gene>
    <name evidence="1" type="ORF">GCM10023191_083500</name>
</gene>
<dbReference type="EMBL" id="BAABHF010000049">
    <property type="protein sequence ID" value="GAA4514657.1"/>
    <property type="molecule type" value="Genomic_DNA"/>
</dbReference>
<dbReference type="GO" id="GO:0016301">
    <property type="term" value="F:kinase activity"/>
    <property type="evidence" value="ECO:0007669"/>
    <property type="project" value="UniProtKB-KW"/>
</dbReference>
<dbReference type="InterPro" id="IPR025662">
    <property type="entry name" value="Sigma_54_int_dom_ATP-bd_1"/>
</dbReference>
<evidence type="ECO:0000313" key="1">
    <source>
        <dbReference type="EMBL" id="GAA4514657.1"/>
    </source>
</evidence>
<proteinExistence type="predicted"/>
<evidence type="ECO:0000313" key="2">
    <source>
        <dbReference type="Proteomes" id="UP001500503"/>
    </source>
</evidence>
<dbReference type="Gene3D" id="3.40.50.300">
    <property type="entry name" value="P-loop containing nucleotide triphosphate hydrolases"/>
    <property type="match status" value="1"/>
</dbReference>
<dbReference type="PROSITE" id="PS00675">
    <property type="entry name" value="SIGMA54_INTERACT_1"/>
    <property type="match status" value="1"/>
</dbReference>
<protein>
    <submittedName>
        <fullName evidence="1">Nucleoside kinase</fullName>
    </submittedName>
</protein>
<name>A0ABP8R011_9ACTN</name>
<keyword evidence="2" id="KW-1185">Reference proteome</keyword>
<keyword evidence="1" id="KW-0808">Transferase</keyword>
<dbReference type="Proteomes" id="UP001500503">
    <property type="component" value="Unassembled WGS sequence"/>
</dbReference>
<dbReference type="InterPro" id="IPR027417">
    <property type="entry name" value="P-loop_NTPase"/>
</dbReference>
<keyword evidence="1" id="KW-0418">Kinase</keyword>
<dbReference type="SUPFAM" id="SSF52540">
    <property type="entry name" value="P-loop containing nucleoside triphosphate hydrolases"/>
    <property type="match status" value="1"/>
</dbReference>
<accession>A0ABP8R011</accession>
<comment type="caution">
    <text evidence="1">The sequence shown here is derived from an EMBL/GenBank/DDBJ whole genome shotgun (WGS) entry which is preliminary data.</text>
</comment>
<organism evidence="1 2">
    <name type="scientific">Actinoallomurus oryzae</name>
    <dbReference type="NCBI Taxonomy" id="502180"/>
    <lineage>
        <taxon>Bacteria</taxon>
        <taxon>Bacillati</taxon>
        <taxon>Actinomycetota</taxon>
        <taxon>Actinomycetes</taxon>
        <taxon>Streptosporangiales</taxon>
        <taxon>Thermomonosporaceae</taxon>
        <taxon>Actinoallomurus</taxon>
    </lineage>
</organism>
<sequence>MLVTGESGAGKSTIAPIVRERLSVYRRSAVFDADLFLHHLDRGWAAWCNDWLLLAHALGENDTVMVLFGCIDPDLLAAAPARYLVSGLEIVLLDCGDRARVSRLEARPPWRGWDDDGIADCLARARALRARPYFRIDTTDESPVRSADRCAEHLTRRISEAV</sequence>